<dbReference type="PANTHER" id="PTHR12241:SF118">
    <property type="entry name" value="TUBULIN POLYGLUTAMYLASE TTLL2-RELATED"/>
    <property type="match status" value="1"/>
</dbReference>
<evidence type="ECO:0000256" key="2">
    <source>
        <dbReference type="ARBA" id="ARBA00022741"/>
    </source>
</evidence>
<keyword evidence="6" id="KW-1185">Reference proteome</keyword>
<keyword evidence="1" id="KW-0436">Ligase</keyword>
<dbReference type="GO" id="GO:0005524">
    <property type="term" value="F:ATP binding"/>
    <property type="evidence" value="ECO:0007669"/>
    <property type="project" value="UniProtKB-KW"/>
</dbReference>
<evidence type="ECO:0000256" key="3">
    <source>
        <dbReference type="ARBA" id="ARBA00022840"/>
    </source>
</evidence>
<sequence length="687" mass="77540">MRYGEGEDLDEVSLGRGGEEVKVADGPIYYRVNDDNTGPELFMEVCVERGWRAWEGAVEGDEWGGPGSSWHLWWRHGFPPGVYRRLKPYQVINHIPRANGLCKKDSLARALQKMKHVFGSVFDFIPATYLLPCEYTKLVAEYTRLMYHTKQDQGGKNSTNTGHVGSLGVGQAMGQVNQDPAPHNIWICKPISSSQGRGISIFQDLHELSYTSSAVVQRYIHNPLLVGGYKCDVRLYVLVTSFLPLTVYLYTEGIVRFGTEKYSLASLDNIFSHLTNTSLNKLAPGYRMEKERVGAGCKWTVGELRRYLNGSGQRDWLLWQRVSILVSLTLLTQVGHVPHHHNCFELYGFDILVDDTLTPSLLEVNRCPSLSYDCDVDRVVKKPLLHHLFDLLGPPKVAEPLGRALRPPVLILLARERHKKDSEKDSSILNDDLCTALDLKQYKRLMESFEMFRPNLRTRKSRSSVCEDCEESGYRPPATSPDARHSTPGSYSIENFRVVGKKDTQRNSNAKGVSPPGGGRCVAPRRRRSISSLSGVPHDPLVPEELSLDTFVPVTFNTTFQRVRRQFVNNHSSRSYMSLVRSGREGQVMDLGGRGRPSSSRRGEGGRGPQRCPARSGDWVRTFPYNAATLHASKDPLYTKTLVSELHKYKRACEKVFRDNPAAADDFLDALVQKMLWRDSVIWRPKT</sequence>
<dbReference type="Proteomes" id="UP000747542">
    <property type="component" value="Unassembled WGS sequence"/>
</dbReference>
<dbReference type="GO" id="GO:0015631">
    <property type="term" value="F:tubulin binding"/>
    <property type="evidence" value="ECO:0007669"/>
    <property type="project" value="TreeGrafter"/>
</dbReference>
<feature type="region of interest" description="Disordered" evidence="4">
    <location>
        <begin position="468"/>
        <end position="490"/>
    </location>
</feature>
<dbReference type="GO" id="GO:0070740">
    <property type="term" value="F:tubulin-glutamic acid ligase activity"/>
    <property type="evidence" value="ECO:0007669"/>
    <property type="project" value="TreeGrafter"/>
</dbReference>
<protein>
    <submittedName>
        <fullName evidence="5">Tubulin polyglutamylase TTLL2-like</fullName>
    </submittedName>
</protein>
<comment type="caution">
    <text evidence="5">The sequence shown here is derived from an EMBL/GenBank/DDBJ whole genome shotgun (WGS) entry which is preliminary data.</text>
</comment>
<name>A0A8J5NC72_HOMAM</name>
<dbReference type="EMBL" id="JAHLQT010003055">
    <property type="protein sequence ID" value="KAG7176548.1"/>
    <property type="molecule type" value="Genomic_DNA"/>
</dbReference>
<organism evidence="5 6">
    <name type="scientific">Homarus americanus</name>
    <name type="common">American lobster</name>
    <dbReference type="NCBI Taxonomy" id="6706"/>
    <lineage>
        <taxon>Eukaryota</taxon>
        <taxon>Metazoa</taxon>
        <taxon>Ecdysozoa</taxon>
        <taxon>Arthropoda</taxon>
        <taxon>Crustacea</taxon>
        <taxon>Multicrustacea</taxon>
        <taxon>Malacostraca</taxon>
        <taxon>Eumalacostraca</taxon>
        <taxon>Eucarida</taxon>
        <taxon>Decapoda</taxon>
        <taxon>Pleocyemata</taxon>
        <taxon>Astacidea</taxon>
        <taxon>Nephropoidea</taxon>
        <taxon>Nephropidae</taxon>
        <taxon>Homarus</taxon>
    </lineage>
</organism>
<keyword evidence="2" id="KW-0547">Nucleotide-binding</keyword>
<feature type="region of interest" description="Disordered" evidence="4">
    <location>
        <begin position="583"/>
        <end position="615"/>
    </location>
</feature>
<keyword evidence="3" id="KW-0067">ATP-binding</keyword>
<feature type="region of interest" description="Disordered" evidence="4">
    <location>
        <begin position="502"/>
        <end position="524"/>
    </location>
</feature>
<gene>
    <name evidence="5" type="primary">Ttll2-L</name>
    <name evidence="5" type="ORF">Hamer_G015344</name>
</gene>
<dbReference type="GO" id="GO:0000226">
    <property type="term" value="P:microtubule cytoskeleton organization"/>
    <property type="evidence" value="ECO:0007669"/>
    <property type="project" value="TreeGrafter"/>
</dbReference>
<evidence type="ECO:0000256" key="1">
    <source>
        <dbReference type="ARBA" id="ARBA00022598"/>
    </source>
</evidence>
<evidence type="ECO:0000313" key="5">
    <source>
        <dbReference type="EMBL" id="KAG7176548.1"/>
    </source>
</evidence>
<accession>A0A8J5NC72</accession>
<dbReference type="PROSITE" id="PS51221">
    <property type="entry name" value="TTL"/>
    <property type="match status" value="1"/>
</dbReference>
<reference evidence="5" key="1">
    <citation type="journal article" date="2021" name="Sci. Adv.">
        <title>The American lobster genome reveals insights on longevity, neural, and immune adaptations.</title>
        <authorList>
            <person name="Polinski J.M."/>
            <person name="Zimin A.V."/>
            <person name="Clark K.F."/>
            <person name="Kohn A.B."/>
            <person name="Sadowski N."/>
            <person name="Timp W."/>
            <person name="Ptitsyn A."/>
            <person name="Khanna P."/>
            <person name="Romanova D.Y."/>
            <person name="Williams P."/>
            <person name="Greenwood S.J."/>
            <person name="Moroz L.L."/>
            <person name="Walt D.R."/>
            <person name="Bodnar A.G."/>
        </authorList>
    </citation>
    <scope>NUCLEOTIDE SEQUENCE</scope>
    <source>
        <strain evidence="5">GMGI-L3</strain>
    </source>
</reference>
<proteinExistence type="predicted"/>
<evidence type="ECO:0000256" key="4">
    <source>
        <dbReference type="SAM" id="MobiDB-lite"/>
    </source>
</evidence>
<dbReference type="OrthoDB" id="277439at2759"/>
<dbReference type="InterPro" id="IPR004344">
    <property type="entry name" value="TTL/TTLL_fam"/>
</dbReference>
<dbReference type="GO" id="GO:0036064">
    <property type="term" value="C:ciliary basal body"/>
    <property type="evidence" value="ECO:0007669"/>
    <property type="project" value="TreeGrafter"/>
</dbReference>
<evidence type="ECO:0000313" key="6">
    <source>
        <dbReference type="Proteomes" id="UP000747542"/>
    </source>
</evidence>
<dbReference type="AlphaFoldDB" id="A0A8J5NC72"/>
<dbReference type="PANTHER" id="PTHR12241">
    <property type="entry name" value="TUBULIN POLYGLUTAMYLASE"/>
    <property type="match status" value="1"/>
</dbReference>
<dbReference type="Pfam" id="PF03133">
    <property type="entry name" value="TTL"/>
    <property type="match status" value="1"/>
</dbReference>